<evidence type="ECO:0000313" key="2">
    <source>
        <dbReference type="Proteomes" id="UP000199180"/>
    </source>
</evidence>
<dbReference type="AlphaFoldDB" id="A0A1I0JKZ3"/>
<reference evidence="1 2" key="1">
    <citation type="submission" date="2016-10" db="EMBL/GenBank/DDBJ databases">
        <authorList>
            <person name="de Groot N.N."/>
        </authorList>
    </citation>
    <scope>NUCLEOTIDE SEQUENCE [LARGE SCALE GENOMIC DNA]</scope>
    <source>
        <strain evidence="1 2">DSM 17862</strain>
    </source>
</reference>
<accession>A0A1I0JKZ3</accession>
<dbReference type="Proteomes" id="UP000199180">
    <property type="component" value="Unassembled WGS sequence"/>
</dbReference>
<proteinExistence type="predicted"/>
<protein>
    <submittedName>
        <fullName evidence="1">Uncharacterized protein</fullName>
    </submittedName>
</protein>
<dbReference type="OrthoDB" id="7067390at2"/>
<sequence length="84" mass="9276">MSDPGALRTARDLWHRQRVKRLVRDRLGRGTAHLVSVRGIECPDPDCPGPATEIRLVNLALVESRFVIHKPAEKVTAADVSALI</sequence>
<dbReference type="RefSeq" id="WP_139206585.1">
    <property type="nucleotide sequence ID" value="NZ_FOHO01000030.1"/>
</dbReference>
<keyword evidence="2" id="KW-1185">Reference proteome</keyword>
<organism evidence="1 2">
    <name type="scientific">Paracoccus homiensis</name>
    <dbReference type="NCBI Taxonomy" id="364199"/>
    <lineage>
        <taxon>Bacteria</taxon>
        <taxon>Pseudomonadati</taxon>
        <taxon>Pseudomonadota</taxon>
        <taxon>Alphaproteobacteria</taxon>
        <taxon>Rhodobacterales</taxon>
        <taxon>Paracoccaceae</taxon>
        <taxon>Paracoccus</taxon>
    </lineage>
</organism>
<dbReference type="EMBL" id="FOHO01000030">
    <property type="protein sequence ID" value="SEU10316.1"/>
    <property type="molecule type" value="Genomic_DNA"/>
</dbReference>
<evidence type="ECO:0000313" key="1">
    <source>
        <dbReference type="EMBL" id="SEU10316.1"/>
    </source>
</evidence>
<gene>
    <name evidence="1" type="ORF">SAMN04489858_1303</name>
</gene>
<name>A0A1I0JKZ3_9RHOB</name>